<dbReference type="RefSeq" id="XP_067546962.1">
    <property type="nucleotide sequence ID" value="XM_067694663.1"/>
</dbReference>
<dbReference type="PANTHER" id="PTHR23520:SF2">
    <property type="entry name" value="ABR173CP"/>
    <property type="match status" value="1"/>
</dbReference>
<feature type="compositionally biased region" description="Basic and acidic residues" evidence="15">
    <location>
        <begin position="428"/>
        <end position="437"/>
    </location>
</feature>
<keyword evidence="13" id="KW-0479">Metal-binding</keyword>
<keyword evidence="6" id="KW-0809">Transit peptide</keyword>
<dbReference type="CDD" id="cd14868">
    <property type="entry name" value="uS7_Mitochondria_Fungi"/>
    <property type="match status" value="1"/>
</dbReference>
<dbReference type="SUPFAM" id="SSF103473">
    <property type="entry name" value="MFS general substrate transporter"/>
    <property type="match status" value="1"/>
</dbReference>
<dbReference type="GO" id="GO:0000329">
    <property type="term" value="C:fungal-type vacuole membrane"/>
    <property type="evidence" value="ECO:0007669"/>
    <property type="project" value="TreeGrafter"/>
</dbReference>
<feature type="transmembrane region" description="Helical" evidence="16">
    <location>
        <begin position="1178"/>
        <end position="1199"/>
    </location>
</feature>
<dbReference type="InterPro" id="IPR036823">
    <property type="entry name" value="Ribosomal_uS7_dom_sf"/>
</dbReference>
<name>A0A8H8DBK8_9ASCO</name>
<dbReference type="GO" id="GO:0022857">
    <property type="term" value="F:transmembrane transporter activity"/>
    <property type="evidence" value="ECO:0007669"/>
    <property type="project" value="InterPro"/>
</dbReference>
<gene>
    <name evidence="18" type="ORF">I9W82_005482</name>
</gene>
<comment type="similarity">
    <text evidence="3">Belongs to the CybS family.</text>
</comment>
<comment type="subcellular location">
    <subcellularLocation>
        <location evidence="1">Mitochondrion inner membrane</location>
        <topology evidence="1">Multi-pass membrane protein</topology>
    </subcellularLocation>
</comment>
<dbReference type="Pfam" id="PF07690">
    <property type="entry name" value="MFS_1"/>
    <property type="match status" value="2"/>
</dbReference>
<evidence type="ECO:0000256" key="2">
    <source>
        <dbReference type="ARBA" id="ARBA00007151"/>
    </source>
</evidence>
<evidence type="ECO:0000256" key="14">
    <source>
        <dbReference type="SAM" id="Coils"/>
    </source>
</evidence>
<dbReference type="PROSITE" id="PS50850">
    <property type="entry name" value="MFS"/>
    <property type="match status" value="1"/>
</dbReference>
<evidence type="ECO:0000256" key="5">
    <source>
        <dbReference type="ARBA" id="ARBA00022792"/>
    </source>
</evidence>
<dbReference type="CDD" id="cd17325">
    <property type="entry name" value="MFS_MdtG_SLC18_like"/>
    <property type="match status" value="1"/>
</dbReference>
<evidence type="ECO:0000313" key="18">
    <source>
        <dbReference type="EMBL" id="KAG5417846.1"/>
    </source>
</evidence>
<dbReference type="GO" id="GO:0005840">
    <property type="term" value="C:ribosome"/>
    <property type="evidence" value="ECO:0007669"/>
    <property type="project" value="UniProtKB-KW"/>
</dbReference>
<feature type="transmembrane region" description="Helical" evidence="16">
    <location>
        <begin position="1219"/>
        <end position="1242"/>
    </location>
</feature>
<dbReference type="InterPro" id="IPR036259">
    <property type="entry name" value="MFS_trans_sf"/>
</dbReference>
<dbReference type="PANTHER" id="PTHR23520">
    <property type="entry name" value="TRANSPORTER, PUTATIVE (AFU_ORTHOLOGUE AFUA_3G04000)-RELATED"/>
    <property type="match status" value="1"/>
</dbReference>
<evidence type="ECO:0000256" key="12">
    <source>
        <dbReference type="PIRSR" id="PIRSR607992-1"/>
    </source>
</evidence>
<evidence type="ECO:0000256" key="7">
    <source>
        <dbReference type="ARBA" id="ARBA00022980"/>
    </source>
</evidence>
<evidence type="ECO:0000256" key="15">
    <source>
        <dbReference type="SAM" id="MobiDB-lite"/>
    </source>
</evidence>
<feature type="transmembrane region" description="Helical" evidence="16">
    <location>
        <begin position="982"/>
        <end position="1015"/>
    </location>
</feature>
<evidence type="ECO:0000256" key="1">
    <source>
        <dbReference type="ARBA" id="ARBA00004448"/>
    </source>
</evidence>
<feature type="region of interest" description="Disordered" evidence="15">
    <location>
        <begin position="148"/>
        <end position="167"/>
    </location>
</feature>
<feature type="transmembrane region" description="Helical" evidence="16">
    <location>
        <begin position="1297"/>
        <end position="1320"/>
    </location>
</feature>
<evidence type="ECO:0000256" key="13">
    <source>
        <dbReference type="PIRSR" id="PIRSR607992-2"/>
    </source>
</evidence>
<feature type="binding site" description="axial binding residue" evidence="13">
    <location>
        <position position="103"/>
    </location>
    <ligand>
        <name>heme b</name>
        <dbReference type="ChEBI" id="CHEBI:60344"/>
        <note>ligand shared with SDHC</note>
    </ligand>
    <ligandPart>
        <name>Fe</name>
        <dbReference type="ChEBI" id="CHEBI:18248"/>
    </ligandPart>
</feature>
<evidence type="ECO:0000313" key="19">
    <source>
        <dbReference type="Proteomes" id="UP000669133"/>
    </source>
</evidence>
<dbReference type="Gene3D" id="1.20.1250.20">
    <property type="entry name" value="MFS general substrate transporter like domains"/>
    <property type="match status" value="2"/>
</dbReference>
<keyword evidence="5" id="KW-0999">Mitochondrion inner membrane</keyword>
<keyword evidence="13" id="KW-0408">Iron</keyword>
<dbReference type="Gene3D" id="1.20.1300.10">
    <property type="entry name" value="Fumarate reductase/succinate dehydrogenase, transmembrane subunit"/>
    <property type="match status" value="1"/>
</dbReference>
<dbReference type="GO" id="GO:1990904">
    <property type="term" value="C:ribonucleoprotein complex"/>
    <property type="evidence" value="ECO:0007669"/>
    <property type="project" value="UniProtKB-KW"/>
</dbReference>
<accession>A0A8H8DBK8</accession>
<dbReference type="InterPro" id="IPR023798">
    <property type="entry name" value="Ribosomal_uS7_dom"/>
</dbReference>
<dbReference type="Pfam" id="PF05328">
    <property type="entry name" value="CybS"/>
    <property type="match status" value="1"/>
</dbReference>
<dbReference type="GO" id="GO:0005743">
    <property type="term" value="C:mitochondrial inner membrane"/>
    <property type="evidence" value="ECO:0007669"/>
    <property type="project" value="UniProtKB-SubCell"/>
</dbReference>
<evidence type="ECO:0000256" key="4">
    <source>
        <dbReference type="ARBA" id="ARBA00022692"/>
    </source>
</evidence>
<keyword evidence="9" id="KW-0496">Mitochondrion</keyword>
<feature type="region of interest" description="Disordered" evidence="15">
    <location>
        <begin position="389"/>
        <end position="438"/>
    </location>
</feature>
<dbReference type="GO" id="GO:0046872">
    <property type="term" value="F:metal ion binding"/>
    <property type="evidence" value="ECO:0007669"/>
    <property type="project" value="UniProtKB-KW"/>
</dbReference>
<evidence type="ECO:0000256" key="6">
    <source>
        <dbReference type="ARBA" id="ARBA00022946"/>
    </source>
</evidence>
<protein>
    <recommendedName>
        <fullName evidence="17">Major facilitator superfamily (MFS) profile domain-containing protein</fullName>
    </recommendedName>
</protein>
<feature type="transmembrane region" description="Helical" evidence="16">
    <location>
        <begin position="1083"/>
        <end position="1104"/>
    </location>
</feature>
<evidence type="ECO:0000256" key="9">
    <source>
        <dbReference type="ARBA" id="ARBA00023128"/>
    </source>
</evidence>
<dbReference type="OrthoDB" id="10027823at2759"/>
<dbReference type="EMBL" id="JAEOAQ010000007">
    <property type="protein sequence ID" value="KAG5417846.1"/>
    <property type="molecule type" value="Genomic_DNA"/>
</dbReference>
<keyword evidence="7" id="KW-0689">Ribosomal protein</keyword>
<feature type="binding site" evidence="12">
    <location>
        <position position="115"/>
    </location>
    <ligand>
        <name>a ubiquinone</name>
        <dbReference type="ChEBI" id="CHEBI:16389"/>
        <note>ligand shared with IP/SDHB</note>
    </ligand>
</feature>
<dbReference type="CDD" id="cd03496">
    <property type="entry name" value="SQR_TypeC_CybS"/>
    <property type="match status" value="1"/>
</dbReference>
<evidence type="ECO:0000256" key="3">
    <source>
        <dbReference type="ARBA" id="ARBA00007294"/>
    </source>
</evidence>
<keyword evidence="10 16" id="KW-0472">Membrane</keyword>
<evidence type="ECO:0000256" key="16">
    <source>
        <dbReference type="SAM" id="Phobius"/>
    </source>
</evidence>
<evidence type="ECO:0000256" key="8">
    <source>
        <dbReference type="ARBA" id="ARBA00022989"/>
    </source>
</evidence>
<comment type="similarity">
    <text evidence="2">Belongs to the universal ribosomal protein uS7 family.</text>
</comment>
<feature type="coiled-coil region" evidence="14">
    <location>
        <begin position="287"/>
        <end position="314"/>
    </location>
</feature>
<keyword evidence="8 16" id="KW-1133">Transmembrane helix</keyword>
<evidence type="ECO:0000256" key="10">
    <source>
        <dbReference type="ARBA" id="ARBA00023136"/>
    </source>
</evidence>
<feature type="domain" description="Major facilitator superfamily (MFS) profile" evidence="17">
    <location>
        <begin position="916"/>
        <end position="1321"/>
    </location>
</feature>
<keyword evidence="14" id="KW-0175">Coiled coil</keyword>
<feature type="transmembrane region" description="Helical" evidence="16">
    <location>
        <begin position="1046"/>
        <end position="1071"/>
    </location>
</feature>
<dbReference type="InterPro" id="IPR034804">
    <property type="entry name" value="SQR/QFR_C/D"/>
</dbReference>
<dbReference type="InterPro" id="IPR020846">
    <property type="entry name" value="MFS_dom"/>
</dbReference>
<sequence>MLPLALRSHRSMLKPGLLNPVRSLRLMPDWSKFKPIEQPPGFIVDTVNDAYVPPDPNAYEGSNHWIYDRIVTTAMIPLVMTPFVAGVDYPLIDATFSTLLLYHCYAGFMSCIIDYIPKRVYGIWFGAACKLLTLGTCVAIDSEYDNNAERDGPKPYPQYATPEPAPQPRRIDFIGLDLPSVANGDDMKDDEGDVRYEVIEEPQYHVTRGLFIGNLRRPINSGHFQEHLRKLASENKDITIRIERAWLTRLRTHAIVLVNTEEAAKYMRSQLNGSIYPDEEEDARLKEEFENHEIERFEEDTKRYEEDVERAGAEDTAHLHPPREPREFTTDRIPLYVEYIPVKAINQWTFEEDRGPRDGKWKLEYVNRNDELVASHTLLNGEFIPRYVPPRRGGRRFGGPPPRGYDRPDPYRRRAPLRTDSYVPGRSSRSEEPRRTDSQVFIPRIYHTCVRLNTTTTSPQPATQKSLFTEIYPIDKDKVSEQDVDKWIDALKQLRKGKKVHETPEEIYLGQLVQPEQFITNKFEPTLEQIEETYTYSNKQVPLKSDPTVDNFINLVMRHGRKARAQKIVSRAFYIVQMKLRKDPIQVLKDTLDKLGPLVTTKSISTGVAKRRIVPIPLNERQRNRFAITWILEASKNRKSNDFAVRLAEELINAYEGKSSGLNQNPRVLRAKVPNQPFTSLRTYEYCPPLPVLEEESEPLDDEDKENIPEAWIRTADMDLFPSFDACFDQSSEELPPRRILSEADIDQVAHDLLETFSLEMNLGSSTSPNRNEELEQSDAEECTHSDSGMQYVSPFHLVYPTPQSNETEAKKSNRLTRLVRSFSNATRGEINNSTLNGSSESLQAPPEPMARKPPPAVDSSKIWKMVLNDASLSAARISTGNSTSPVVTNQCIKGDFTDSKAPSTNKENDIFAQHLEQAKLKYMFLRMASYGLTNQVLALYLKKINISEFEIGLFMTLTLVGDTVISYFLTWNADRIGRRKVMLIGSMMMLASGLVFTYSTNFYILLAAAIFGVISPSGDETGPFKSVEEAAIAHLTPHNHRPEVFAFHGLFATAGAAAGSLICGFLVDFMNLELKWSLKRSYQSIFIVYSIIAAVKFILMSFLSEKCEVYVENFTEVTEDSPLIEDGSDKQGLSSTTRYYLPRLLIIFMLDSLGYGFMPSAWVVYYLKLTFELTAKALGILFFVTNSVDAVSSLPSAYFSKFLGPVKAILFTQAPSAIFFGLVAITQSYPVVAGLLLLYYLTSTMDVVPRQVLLTSIMPKEEITKVMGIVNIGKTFARCVGPIFTGKLAENNKLRYGFIINGTCVLFADLILAINFLHIDHDILLKQRVDQNIE</sequence>
<organism evidence="18 19">
    <name type="scientific">Candida metapsilosis</name>
    <dbReference type="NCBI Taxonomy" id="273372"/>
    <lineage>
        <taxon>Eukaryota</taxon>
        <taxon>Fungi</taxon>
        <taxon>Dikarya</taxon>
        <taxon>Ascomycota</taxon>
        <taxon>Saccharomycotina</taxon>
        <taxon>Pichiomycetes</taxon>
        <taxon>Debaryomycetaceae</taxon>
        <taxon>Candida/Lodderomyces clade</taxon>
        <taxon>Candida</taxon>
    </lineage>
</organism>
<dbReference type="InterPro" id="IPR011701">
    <property type="entry name" value="MFS"/>
</dbReference>
<dbReference type="SUPFAM" id="SSF47973">
    <property type="entry name" value="Ribosomal protein S7"/>
    <property type="match status" value="1"/>
</dbReference>
<dbReference type="InterPro" id="IPR047988">
    <property type="entry name" value="Ribosomal_uS7m_fungi"/>
</dbReference>
<dbReference type="GeneID" id="93654111"/>
<comment type="caution">
    <text evidence="18">The sequence shown here is derived from an EMBL/GenBank/DDBJ whole genome shotgun (WGS) entry which is preliminary data.</text>
</comment>
<feature type="compositionally biased region" description="Polar residues" evidence="15">
    <location>
        <begin position="827"/>
        <end position="843"/>
    </location>
</feature>
<feature type="transmembrane region" description="Helical" evidence="16">
    <location>
        <begin position="952"/>
        <end position="970"/>
    </location>
</feature>
<dbReference type="Proteomes" id="UP000669133">
    <property type="component" value="Unassembled WGS sequence"/>
</dbReference>
<keyword evidence="19" id="KW-1185">Reference proteome</keyword>
<feature type="transmembrane region" description="Helical" evidence="16">
    <location>
        <begin position="1145"/>
        <end position="1166"/>
    </location>
</feature>
<keyword evidence="4 16" id="KW-0812">Transmembrane</keyword>
<evidence type="ECO:0000259" key="17">
    <source>
        <dbReference type="PROSITE" id="PS50850"/>
    </source>
</evidence>
<dbReference type="InterPro" id="IPR007992">
    <property type="entry name" value="CybS"/>
</dbReference>
<keyword evidence="11" id="KW-0687">Ribonucleoprotein</keyword>
<dbReference type="Gene3D" id="1.10.455.10">
    <property type="entry name" value="Ribosomal protein S7 domain"/>
    <property type="match status" value="1"/>
</dbReference>
<feature type="region of interest" description="Disordered" evidence="15">
    <location>
        <begin position="827"/>
        <end position="858"/>
    </location>
</feature>
<dbReference type="Pfam" id="PF00177">
    <property type="entry name" value="Ribosomal_S7"/>
    <property type="match status" value="1"/>
</dbReference>
<reference evidence="18 19" key="1">
    <citation type="submission" date="2020-12" db="EMBL/GenBank/DDBJ databases">
        <title>Effect of drift, selection, and recombination on the evolution of hybrid genomes in Candida yeast pathogens.</title>
        <authorList>
            <person name="Mixao V."/>
            <person name="Ksiezopolska E."/>
            <person name="Saus E."/>
            <person name="Boekhout T."/>
            <person name="Gacser A."/>
            <person name="Gabaldon T."/>
        </authorList>
    </citation>
    <scope>NUCLEOTIDE SEQUENCE [LARGE SCALE GENOMIC DNA]</scope>
    <source>
        <strain evidence="18 19">BP57</strain>
    </source>
</reference>
<proteinExistence type="inferred from homology"/>
<evidence type="ECO:0000256" key="11">
    <source>
        <dbReference type="ARBA" id="ARBA00023274"/>
    </source>
</evidence>
<feature type="compositionally biased region" description="Pro residues" evidence="15">
    <location>
        <begin position="846"/>
        <end position="857"/>
    </location>
</feature>